<dbReference type="InterPro" id="IPR036928">
    <property type="entry name" value="AS_sf"/>
</dbReference>
<evidence type="ECO:0000259" key="1">
    <source>
        <dbReference type="Pfam" id="PF01425"/>
    </source>
</evidence>
<dbReference type="EMBL" id="SMAJ01000004">
    <property type="protein sequence ID" value="TCT08959.1"/>
    <property type="molecule type" value="Genomic_DNA"/>
</dbReference>
<reference evidence="2 3" key="1">
    <citation type="submission" date="2019-03" db="EMBL/GenBank/DDBJ databases">
        <title>Genomic Encyclopedia of Type Strains, Phase IV (KMG-IV): sequencing the most valuable type-strain genomes for metagenomic binning, comparative biology and taxonomic classification.</title>
        <authorList>
            <person name="Goeker M."/>
        </authorList>
    </citation>
    <scope>NUCLEOTIDE SEQUENCE [LARGE SCALE GENOMIC DNA]</scope>
    <source>
        <strain evidence="2 3">DSM 24591</strain>
    </source>
</reference>
<feature type="domain" description="Amidase" evidence="1">
    <location>
        <begin position="21"/>
        <end position="436"/>
    </location>
</feature>
<dbReference type="OrthoDB" id="112488at2"/>
<dbReference type="Gene3D" id="3.90.1300.10">
    <property type="entry name" value="Amidase signature (AS) domain"/>
    <property type="match status" value="1"/>
</dbReference>
<gene>
    <name evidence="2" type="ORF">EDC26_104119</name>
</gene>
<accession>A0A4R3M9J0</accession>
<protein>
    <submittedName>
        <fullName evidence="2">Aspartyl-tRNA(Asn)/glutamyl-tRNA(Gln) amidotransferase subunit A</fullName>
    </submittedName>
</protein>
<dbReference type="PANTHER" id="PTHR11895">
    <property type="entry name" value="TRANSAMIDASE"/>
    <property type="match status" value="1"/>
</dbReference>
<dbReference type="Proteomes" id="UP000295525">
    <property type="component" value="Unassembled WGS sequence"/>
</dbReference>
<dbReference type="AlphaFoldDB" id="A0A4R3M9J0"/>
<dbReference type="Pfam" id="PF01425">
    <property type="entry name" value="Amidase"/>
    <property type="match status" value="1"/>
</dbReference>
<dbReference type="InterPro" id="IPR020556">
    <property type="entry name" value="Amidase_CS"/>
</dbReference>
<comment type="caution">
    <text evidence="2">The sequence shown here is derived from an EMBL/GenBank/DDBJ whole genome shotgun (WGS) entry which is preliminary data.</text>
</comment>
<dbReference type="PROSITE" id="PS00571">
    <property type="entry name" value="AMIDASES"/>
    <property type="match status" value="1"/>
</dbReference>
<dbReference type="RefSeq" id="WP_132581046.1">
    <property type="nucleotide sequence ID" value="NZ_SMAJ01000004.1"/>
</dbReference>
<keyword evidence="3" id="KW-1185">Reference proteome</keyword>
<evidence type="ECO:0000313" key="3">
    <source>
        <dbReference type="Proteomes" id="UP000295525"/>
    </source>
</evidence>
<organism evidence="2 3">
    <name type="scientific">Paralcaligenes ureilyticus</name>
    <dbReference type="NCBI Taxonomy" id="627131"/>
    <lineage>
        <taxon>Bacteria</taxon>
        <taxon>Pseudomonadati</taxon>
        <taxon>Pseudomonadota</taxon>
        <taxon>Betaproteobacteria</taxon>
        <taxon>Burkholderiales</taxon>
        <taxon>Alcaligenaceae</taxon>
        <taxon>Paralcaligenes</taxon>
    </lineage>
</organism>
<dbReference type="SUPFAM" id="SSF75304">
    <property type="entry name" value="Amidase signature (AS) enzymes"/>
    <property type="match status" value="1"/>
</dbReference>
<evidence type="ECO:0000313" key="2">
    <source>
        <dbReference type="EMBL" id="TCT08959.1"/>
    </source>
</evidence>
<name>A0A4R3M9J0_9BURK</name>
<dbReference type="PANTHER" id="PTHR11895:SF176">
    <property type="entry name" value="AMIDASE AMID-RELATED"/>
    <property type="match status" value="1"/>
</dbReference>
<proteinExistence type="predicted"/>
<dbReference type="InterPro" id="IPR000120">
    <property type="entry name" value="Amidase"/>
</dbReference>
<dbReference type="GO" id="GO:0016740">
    <property type="term" value="F:transferase activity"/>
    <property type="evidence" value="ECO:0007669"/>
    <property type="project" value="UniProtKB-KW"/>
</dbReference>
<dbReference type="InterPro" id="IPR023631">
    <property type="entry name" value="Amidase_dom"/>
</dbReference>
<dbReference type="NCBIfam" id="NF005460">
    <property type="entry name" value="PRK07056.1"/>
    <property type="match status" value="1"/>
</dbReference>
<keyword evidence="2" id="KW-0808">Transferase</keyword>
<sequence length="449" mass="46940">MLPTLLDLQNALTAGQTTSVELTEAALARIADPAGEGSRAFTKVYRAQALAAAQASDLLRAAGLARSPIDGLPISIKDLFDVAGETTLAGSVVLKGSAPATRNAAIVQHLMDAGAVIVGRTNMTEFAFSGLGLNPHYGTPSSPWDRATGRIPGGSSSGAGVSVADQMAAAAIGTDTGGSVRIPSAFCGVTGFKPTAARVSTQGALPLSWTLDSIGPLAASVRCCATLDAILAGENCPDLAAPPLRHLRLALPASLVLEGVDEHVRTSFQNALNAFKAHGAHIEEVELPEFEQLAHINRHGGFAGAEAWAWHRKILADRAQEYDPRVSSRIARGKNTNAADYIELLQIRPQWIASVERRLEPYDALLMPTVPVVAPAIKDLQESDDAYFASNGLILRNPTLINFLNGCALSIPCHAAGTAPAGLMIAGAANCDRHILNVGLALEEVLAKR</sequence>